<evidence type="ECO:0000256" key="2">
    <source>
        <dbReference type="ARBA" id="ARBA00022946"/>
    </source>
</evidence>
<sequence length="284" mass="31173">MTYLFVAHTLSAPNSALGAAVLAGGVTALVGLFCVGLVKDTADVLYLCYCIDKDEGKKRREEVFAALEYDLQPKPPSSTNPPQPRPATQTLPQYNAPAKTRPLPISSPPPATLLPMSLSHNVSPLAQHPEPTQSLPPATPDTDIDPFELDPYVHEEQHPPYGLSPEIEPSVHADDEEDDPSQPPKPASSEPSTSTSHVVIPHSNPLRKKKTLPRPVGTIMTGLNYLKGEPPILAKPDEEYPAWLWEFTKPRRLVDDGPGGKAEKWRLRLTHRQTLKDANFFKAK</sequence>
<dbReference type="InterPro" id="IPR013870">
    <property type="entry name" value="Ribosomal_mL54"/>
</dbReference>
<dbReference type="AlphaFoldDB" id="A0A8I2YE45"/>
<keyword evidence="2" id="KW-0809">Transit peptide</keyword>
<keyword evidence="10" id="KW-1185">Reference proteome</keyword>
<feature type="compositionally biased region" description="Pro residues" evidence="8">
    <location>
        <begin position="73"/>
        <end position="85"/>
    </location>
</feature>
<organism evidence="9 10">
    <name type="scientific">Boletus reticuloceps</name>
    <dbReference type="NCBI Taxonomy" id="495285"/>
    <lineage>
        <taxon>Eukaryota</taxon>
        <taxon>Fungi</taxon>
        <taxon>Dikarya</taxon>
        <taxon>Basidiomycota</taxon>
        <taxon>Agaricomycotina</taxon>
        <taxon>Agaricomycetes</taxon>
        <taxon>Agaricomycetidae</taxon>
        <taxon>Boletales</taxon>
        <taxon>Boletineae</taxon>
        <taxon>Boletaceae</taxon>
        <taxon>Boletoideae</taxon>
        <taxon>Boletus</taxon>
    </lineage>
</organism>
<dbReference type="GO" id="GO:0003735">
    <property type="term" value="F:structural constituent of ribosome"/>
    <property type="evidence" value="ECO:0007669"/>
    <property type="project" value="TreeGrafter"/>
</dbReference>
<dbReference type="Proteomes" id="UP000683000">
    <property type="component" value="Unassembled WGS sequence"/>
</dbReference>
<gene>
    <name evidence="9" type="ORF">JVT61DRAFT_12375</name>
</gene>
<dbReference type="PANTHER" id="PTHR28595:SF1">
    <property type="entry name" value="LARGE RIBOSOMAL SUBUNIT PROTEIN ML54"/>
    <property type="match status" value="1"/>
</dbReference>
<name>A0A8I2YE45_9AGAM</name>
<feature type="compositionally biased region" description="Polar residues" evidence="8">
    <location>
        <begin position="118"/>
        <end position="136"/>
    </location>
</feature>
<evidence type="ECO:0000256" key="1">
    <source>
        <dbReference type="ARBA" id="ARBA00004173"/>
    </source>
</evidence>
<feature type="region of interest" description="Disordered" evidence="8">
    <location>
        <begin position="69"/>
        <end position="212"/>
    </location>
</feature>
<evidence type="ECO:0000256" key="5">
    <source>
        <dbReference type="ARBA" id="ARBA00023274"/>
    </source>
</evidence>
<dbReference type="Pfam" id="PF08561">
    <property type="entry name" value="Ribosomal_L37"/>
    <property type="match status" value="1"/>
</dbReference>
<keyword evidence="3" id="KW-0689">Ribosomal protein</keyword>
<comment type="similarity">
    <text evidence="6">Belongs to the mitochondrion-specific ribosomal protein mL54 family.</text>
</comment>
<dbReference type="PANTHER" id="PTHR28595">
    <property type="entry name" value="39S RIBOSOMAL PROTEIN L54, MITOCHONDRIAL"/>
    <property type="match status" value="1"/>
</dbReference>
<keyword evidence="5" id="KW-0687">Ribonucleoprotein</keyword>
<dbReference type="EMBL" id="JAGFBS010000055">
    <property type="protein sequence ID" value="KAG6370222.1"/>
    <property type="molecule type" value="Genomic_DNA"/>
</dbReference>
<evidence type="ECO:0000313" key="9">
    <source>
        <dbReference type="EMBL" id="KAG6370222.1"/>
    </source>
</evidence>
<evidence type="ECO:0000256" key="7">
    <source>
        <dbReference type="ARBA" id="ARBA00035179"/>
    </source>
</evidence>
<comment type="caution">
    <text evidence="9">The sequence shown here is derived from an EMBL/GenBank/DDBJ whole genome shotgun (WGS) entry which is preliminary data.</text>
</comment>
<reference evidence="9" key="1">
    <citation type="submission" date="2021-03" db="EMBL/GenBank/DDBJ databases">
        <title>Evolutionary innovations through gain and loss of genes in the ectomycorrhizal Boletales.</title>
        <authorList>
            <person name="Wu G."/>
            <person name="Miyauchi S."/>
            <person name="Morin E."/>
            <person name="Yang Z.-L."/>
            <person name="Xu J."/>
            <person name="Martin F.M."/>
        </authorList>
    </citation>
    <scope>NUCLEOTIDE SEQUENCE</scope>
    <source>
        <strain evidence="9">BR01</strain>
    </source>
</reference>
<accession>A0A8I2YE45</accession>
<comment type="subcellular location">
    <subcellularLocation>
        <location evidence="1">Mitochondrion</location>
    </subcellularLocation>
</comment>
<keyword evidence="4" id="KW-0496">Mitochondrion</keyword>
<evidence type="ECO:0000256" key="3">
    <source>
        <dbReference type="ARBA" id="ARBA00022980"/>
    </source>
</evidence>
<evidence type="ECO:0000256" key="6">
    <source>
        <dbReference type="ARBA" id="ARBA00033752"/>
    </source>
</evidence>
<protein>
    <recommendedName>
        <fullName evidence="7">Large ribosomal subunit protein mL54</fullName>
    </recommendedName>
</protein>
<evidence type="ECO:0000256" key="8">
    <source>
        <dbReference type="SAM" id="MobiDB-lite"/>
    </source>
</evidence>
<dbReference type="OrthoDB" id="10252718at2759"/>
<evidence type="ECO:0000256" key="4">
    <source>
        <dbReference type="ARBA" id="ARBA00023128"/>
    </source>
</evidence>
<evidence type="ECO:0000313" key="10">
    <source>
        <dbReference type="Proteomes" id="UP000683000"/>
    </source>
</evidence>
<dbReference type="GO" id="GO:0005762">
    <property type="term" value="C:mitochondrial large ribosomal subunit"/>
    <property type="evidence" value="ECO:0007669"/>
    <property type="project" value="TreeGrafter"/>
</dbReference>
<proteinExistence type="inferred from homology"/>